<dbReference type="AlphaFoldDB" id="A0A6P8ZAJ6"/>
<dbReference type="Proteomes" id="UP000515158">
    <property type="component" value="Unplaced"/>
</dbReference>
<accession>A0A6P8ZAJ6</accession>
<feature type="compositionally biased region" description="Pro residues" evidence="1">
    <location>
        <begin position="110"/>
        <end position="124"/>
    </location>
</feature>
<evidence type="ECO:0000256" key="1">
    <source>
        <dbReference type="SAM" id="MobiDB-lite"/>
    </source>
</evidence>
<keyword evidence="2" id="KW-1185">Reference proteome</keyword>
<feature type="region of interest" description="Disordered" evidence="1">
    <location>
        <begin position="1"/>
        <end position="225"/>
    </location>
</feature>
<evidence type="ECO:0000313" key="3">
    <source>
        <dbReference type="RefSeq" id="XP_034244177.1"/>
    </source>
</evidence>
<name>A0A6P8ZAJ6_THRPL</name>
<protein>
    <submittedName>
        <fullName evidence="3">Proline-rich protein 2-like</fullName>
    </submittedName>
</protein>
<feature type="region of interest" description="Disordered" evidence="1">
    <location>
        <begin position="244"/>
        <end position="263"/>
    </location>
</feature>
<dbReference type="GeneID" id="117646920"/>
<feature type="compositionally biased region" description="Acidic residues" evidence="1">
    <location>
        <begin position="25"/>
        <end position="34"/>
    </location>
</feature>
<feature type="compositionally biased region" description="Polar residues" evidence="1">
    <location>
        <begin position="213"/>
        <end position="222"/>
    </location>
</feature>
<feature type="compositionally biased region" description="Basic residues" evidence="1">
    <location>
        <begin position="252"/>
        <end position="263"/>
    </location>
</feature>
<sequence length="263" mass="28957">MDISDDETTVEAGYVDIDHSLVPMDVEESDDEEAGPSAAEIHNPQPRQWWDRPRVLDEDSEEESVELPEEQLQPVEEPEEEPLTGPQDMAQGENLVPAPPRPGDQRPRPPRSPPPPAPSPPPRPRGGAAGRRRGRRPGGQNRHAPVEVEVVRRQGPGRPPTHGRYTRAARLARAARGRGQAPRPQAAEMPGRQEPPNPANNGDPDGSSDESLPDTSPATMTLQPVVLWSRRRTRSSLLCKLPTVYGQSLSVRKQKRQPVGKRT</sequence>
<dbReference type="RefSeq" id="XP_034244177.1">
    <property type="nucleotide sequence ID" value="XM_034388286.1"/>
</dbReference>
<reference evidence="3" key="1">
    <citation type="submission" date="2025-08" db="UniProtKB">
        <authorList>
            <consortium name="RefSeq"/>
        </authorList>
    </citation>
    <scope>IDENTIFICATION</scope>
    <source>
        <tissue evidence="3">Total insect</tissue>
    </source>
</reference>
<dbReference type="KEGG" id="tpal:117646920"/>
<evidence type="ECO:0000313" key="2">
    <source>
        <dbReference type="Proteomes" id="UP000515158"/>
    </source>
</evidence>
<feature type="compositionally biased region" description="Acidic residues" evidence="1">
    <location>
        <begin position="58"/>
        <end position="69"/>
    </location>
</feature>
<feature type="compositionally biased region" description="Low complexity" evidence="1">
    <location>
        <begin position="168"/>
        <end position="187"/>
    </location>
</feature>
<dbReference type="InParanoid" id="A0A6P8ZAJ6"/>
<gene>
    <name evidence="3" type="primary">LOC117646920</name>
</gene>
<proteinExistence type="predicted"/>
<organism evidence="3">
    <name type="scientific">Thrips palmi</name>
    <name type="common">Melon thrips</name>
    <dbReference type="NCBI Taxonomy" id="161013"/>
    <lineage>
        <taxon>Eukaryota</taxon>
        <taxon>Metazoa</taxon>
        <taxon>Ecdysozoa</taxon>
        <taxon>Arthropoda</taxon>
        <taxon>Hexapoda</taxon>
        <taxon>Insecta</taxon>
        <taxon>Pterygota</taxon>
        <taxon>Neoptera</taxon>
        <taxon>Paraneoptera</taxon>
        <taxon>Thysanoptera</taxon>
        <taxon>Terebrantia</taxon>
        <taxon>Thripoidea</taxon>
        <taxon>Thripidae</taxon>
        <taxon>Thrips</taxon>
    </lineage>
</organism>